<dbReference type="Pfam" id="PF00874">
    <property type="entry name" value="PRD"/>
    <property type="match status" value="2"/>
</dbReference>
<evidence type="ECO:0000313" key="3">
    <source>
        <dbReference type="EMBL" id="PDX76192.1"/>
    </source>
</evidence>
<dbReference type="InterPro" id="IPR011608">
    <property type="entry name" value="PRD"/>
</dbReference>
<name>A0A2A7AAR9_9FIRM</name>
<feature type="domain" description="PRD" evidence="2">
    <location>
        <begin position="196"/>
        <end position="307"/>
    </location>
</feature>
<organism evidence="3 4">
    <name type="scientific">Faecalibacterium prausnitzii</name>
    <dbReference type="NCBI Taxonomy" id="853"/>
    <lineage>
        <taxon>Bacteria</taxon>
        <taxon>Bacillati</taxon>
        <taxon>Bacillota</taxon>
        <taxon>Clostridia</taxon>
        <taxon>Eubacteriales</taxon>
        <taxon>Oscillospiraceae</taxon>
        <taxon>Faecalibacterium</taxon>
    </lineage>
</organism>
<comment type="caution">
    <text evidence="3">The sequence shown here is derived from an EMBL/GenBank/DDBJ whole genome shotgun (WGS) entry which is preliminary data.</text>
</comment>
<dbReference type="GO" id="GO:0003723">
    <property type="term" value="F:RNA binding"/>
    <property type="evidence" value="ECO:0007669"/>
    <property type="project" value="InterPro"/>
</dbReference>
<dbReference type="InterPro" id="IPR004341">
    <property type="entry name" value="CAT_RNA-bd_dom"/>
</dbReference>
<accession>A0A2A7AAR9</accession>
<dbReference type="InterPro" id="IPR036650">
    <property type="entry name" value="CAT_RNA-bd_dom_sf"/>
</dbReference>
<dbReference type="Gene3D" id="1.10.1790.10">
    <property type="entry name" value="PRD domain"/>
    <property type="match status" value="2"/>
</dbReference>
<dbReference type="InterPro" id="IPR036634">
    <property type="entry name" value="PRD_sf"/>
</dbReference>
<dbReference type="SUPFAM" id="SSF63520">
    <property type="entry name" value="PTS-regulatory domain, PRD"/>
    <property type="match status" value="2"/>
</dbReference>
<dbReference type="SUPFAM" id="SSF50151">
    <property type="entry name" value="SacY-like RNA-binding domain"/>
    <property type="match status" value="1"/>
</dbReference>
<dbReference type="PROSITE" id="PS51372">
    <property type="entry name" value="PRD_2"/>
    <property type="match status" value="2"/>
</dbReference>
<feature type="domain" description="PRD" evidence="2">
    <location>
        <begin position="90"/>
        <end position="195"/>
    </location>
</feature>
<gene>
    <name evidence="3" type="ORF">CGS56_05815</name>
</gene>
<reference evidence="3 4" key="1">
    <citation type="journal article" date="2017" name="Front. Microbiol.">
        <title>New Insights into the Diversity of the Genus Faecalibacterium.</title>
        <authorList>
            <person name="Benevides L."/>
            <person name="Burman S."/>
            <person name="Martin R."/>
            <person name="Robert V."/>
            <person name="Thomas M."/>
            <person name="Miquel S."/>
            <person name="Chain F."/>
            <person name="Sokol H."/>
            <person name="Bermudez-Humaran L.G."/>
            <person name="Morrison M."/>
            <person name="Langella P."/>
            <person name="Azevedo V.A."/>
            <person name="Chatel J.M."/>
            <person name="Soares S."/>
        </authorList>
    </citation>
    <scope>NUCLEOTIDE SEQUENCE [LARGE SCALE GENOMIC DNA]</scope>
    <source>
        <strain evidence="3 4">CNCM I 4573</strain>
    </source>
</reference>
<keyword evidence="1" id="KW-0677">Repeat</keyword>
<dbReference type="InterPro" id="IPR050661">
    <property type="entry name" value="BglG_antiterminators"/>
</dbReference>
<dbReference type="SMART" id="SM01061">
    <property type="entry name" value="CAT_RBD"/>
    <property type="match status" value="1"/>
</dbReference>
<dbReference type="Pfam" id="PF03123">
    <property type="entry name" value="CAT_RBD"/>
    <property type="match status" value="1"/>
</dbReference>
<dbReference type="GO" id="GO:0006355">
    <property type="term" value="P:regulation of DNA-templated transcription"/>
    <property type="evidence" value="ECO:0007669"/>
    <property type="project" value="InterPro"/>
</dbReference>
<proteinExistence type="predicted"/>
<dbReference type="Gene3D" id="2.30.24.10">
    <property type="entry name" value="CAT RNA-binding domain"/>
    <property type="match status" value="1"/>
</dbReference>
<dbReference type="EMBL" id="NMTW01000026">
    <property type="protein sequence ID" value="PDX76192.1"/>
    <property type="molecule type" value="Genomic_DNA"/>
</dbReference>
<dbReference type="NCBIfam" id="NF046042">
    <property type="entry name" value="LicT"/>
    <property type="match status" value="1"/>
</dbReference>
<dbReference type="AlphaFoldDB" id="A0A2A7AAR9"/>
<dbReference type="Proteomes" id="UP000220157">
    <property type="component" value="Unassembled WGS sequence"/>
</dbReference>
<evidence type="ECO:0000256" key="1">
    <source>
        <dbReference type="ARBA" id="ARBA00022737"/>
    </source>
</evidence>
<sequence length="320" mass="37130">MVSLTCLQMLGEVFVDGSIFWEECKMRICRILTNNALVVLDEKGKEQIVCGKGIGYKKRPGDNVDDKLVETVYVKEGDQSFEQIRRTLEALPEEYLLLAQHIVEAANVSLNMKLNPVMAVSLADHLFYAIQRFLEGTPIANSLTWEIKRFYQKEYEVGLMALDMVESQFKVRLPESEAAFIAMHIANGETDDSTMEETFAITKIIEDICNIVRVYFRIEMDADSSYYYRFITHLKYFARRVLRQEQYEDNSSTDLAEIIFAKYEEAYRCACKIGDYLSRKYHYQLLEEERMYLTIHIRLVVNKGSKMPLEKTPEKGGQNS</sequence>
<protein>
    <submittedName>
        <fullName evidence="3">Transcription antiterminator LicT</fullName>
    </submittedName>
</protein>
<evidence type="ECO:0000313" key="4">
    <source>
        <dbReference type="Proteomes" id="UP000220157"/>
    </source>
</evidence>
<evidence type="ECO:0000259" key="2">
    <source>
        <dbReference type="PROSITE" id="PS51372"/>
    </source>
</evidence>
<dbReference type="PANTHER" id="PTHR30185">
    <property type="entry name" value="CRYPTIC BETA-GLUCOSIDE BGL OPERON ANTITERMINATOR"/>
    <property type="match status" value="1"/>
</dbReference>
<dbReference type="PANTHER" id="PTHR30185:SF15">
    <property type="entry name" value="CRYPTIC BETA-GLUCOSIDE BGL OPERON ANTITERMINATOR"/>
    <property type="match status" value="1"/>
</dbReference>